<sequence length="321" mass="36002">MELSLSIVKIRISLALIYMGMLSIIVSSPVFAAEIFSDSFESADMSTTSSDGFKWNTNNNTSVVIHNSSDGPVAVYNNKSIYNVHPLSMPDGSIRDWHAKNGTHSLRFRYAAGRKWAEQRFDLGSGYPEIWLSYWIRVPINYKRDSGRNNKWFDIQMAPMSQYQDTTVSRIEMQDWPDASGGFNINIQFRNGSDGKYRNSNSYKRFITPTDAGKWMHIVYHLKASTTTLSTDGIIRMYRRWDGESEYILINDLSNLNVGIGAGSVAAGRPGWAAGYLMGWANTPYATDTEWLLDDFSISDSSPLAGLLGTLPNPPTNLNIQ</sequence>
<gene>
    <name evidence="1" type="ORF">MNBD_GAMMA09-1769</name>
</gene>
<reference evidence="1" key="1">
    <citation type="submission" date="2018-06" db="EMBL/GenBank/DDBJ databases">
        <authorList>
            <person name="Zhirakovskaya E."/>
        </authorList>
    </citation>
    <scope>NUCLEOTIDE SEQUENCE</scope>
</reference>
<organism evidence="1">
    <name type="scientific">hydrothermal vent metagenome</name>
    <dbReference type="NCBI Taxonomy" id="652676"/>
    <lineage>
        <taxon>unclassified sequences</taxon>
        <taxon>metagenomes</taxon>
        <taxon>ecological metagenomes</taxon>
    </lineage>
</organism>
<dbReference type="EMBL" id="UOFI01000117">
    <property type="protein sequence ID" value="VAW68257.1"/>
    <property type="molecule type" value="Genomic_DNA"/>
</dbReference>
<evidence type="ECO:0000313" key="1">
    <source>
        <dbReference type="EMBL" id="VAW68257.1"/>
    </source>
</evidence>
<dbReference type="Gene3D" id="2.60.120.200">
    <property type="match status" value="1"/>
</dbReference>
<proteinExistence type="predicted"/>
<protein>
    <submittedName>
        <fullName evidence="1">Uncharacterized protein</fullName>
    </submittedName>
</protein>
<dbReference type="AlphaFoldDB" id="A0A3B0XYA0"/>
<accession>A0A3B0XYA0</accession>
<name>A0A3B0XYA0_9ZZZZ</name>